<accession>A0A1H3KC88</accession>
<dbReference type="Pfam" id="PF08338">
    <property type="entry name" value="DUF1731"/>
    <property type="match status" value="1"/>
</dbReference>
<dbReference type="Pfam" id="PF01370">
    <property type="entry name" value="Epimerase"/>
    <property type="match status" value="1"/>
</dbReference>
<keyword evidence="5" id="KW-1185">Reference proteome</keyword>
<comment type="similarity">
    <text evidence="1">Belongs to the NAD(P)-dependent epimerase/dehydratase family. SDR39U1 subfamily.</text>
</comment>
<dbReference type="Gene3D" id="3.40.50.720">
    <property type="entry name" value="NAD(P)-binding Rossmann-like Domain"/>
    <property type="match status" value="1"/>
</dbReference>
<evidence type="ECO:0000259" key="3">
    <source>
        <dbReference type="Pfam" id="PF08338"/>
    </source>
</evidence>
<reference evidence="4 5" key="1">
    <citation type="submission" date="2016-10" db="EMBL/GenBank/DDBJ databases">
        <authorList>
            <person name="Varghese N."/>
            <person name="Submissions S."/>
        </authorList>
    </citation>
    <scope>NUCLEOTIDE SEQUENCE [LARGE SCALE GENOMIC DNA]</scope>
    <source>
        <strain evidence="4 5">DSM 17997</strain>
    </source>
</reference>
<dbReference type="InterPro" id="IPR013549">
    <property type="entry name" value="DUF1731"/>
</dbReference>
<evidence type="ECO:0000313" key="5">
    <source>
        <dbReference type="Proteomes" id="UP000199663"/>
    </source>
</evidence>
<evidence type="ECO:0000259" key="2">
    <source>
        <dbReference type="Pfam" id="PF01370"/>
    </source>
</evidence>
<dbReference type="SUPFAM" id="SSF51735">
    <property type="entry name" value="NAD(P)-binding Rossmann-fold domains"/>
    <property type="match status" value="1"/>
</dbReference>
<feature type="domain" description="NAD-dependent epimerase/dehydratase" evidence="2">
    <location>
        <begin position="4"/>
        <end position="124"/>
    </location>
</feature>
<dbReference type="NCBIfam" id="TIGR01777">
    <property type="entry name" value="yfcH"/>
    <property type="match status" value="1"/>
</dbReference>
<feature type="domain" description="DUF1731" evidence="3">
    <location>
        <begin position="249"/>
        <end position="293"/>
    </location>
</feature>
<evidence type="ECO:0000256" key="1">
    <source>
        <dbReference type="ARBA" id="ARBA00009353"/>
    </source>
</evidence>
<dbReference type="InterPro" id="IPR010099">
    <property type="entry name" value="SDR39U1"/>
</dbReference>
<dbReference type="Proteomes" id="UP000199663">
    <property type="component" value="Unassembled WGS sequence"/>
</dbReference>
<dbReference type="InterPro" id="IPR036291">
    <property type="entry name" value="NAD(P)-bd_dom_sf"/>
</dbReference>
<dbReference type="RefSeq" id="WP_019596151.1">
    <property type="nucleotide sequence ID" value="NZ_FNQC01000001.1"/>
</dbReference>
<comment type="caution">
    <text evidence="4">The sequence shown here is derived from an EMBL/GenBank/DDBJ whole genome shotgun (WGS) entry which is preliminary data.</text>
</comment>
<dbReference type="EMBL" id="FNQC01000001">
    <property type="protein sequence ID" value="SDY49780.1"/>
    <property type="molecule type" value="Genomic_DNA"/>
</dbReference>
<dbReference type="PANTHER" id="PTHR11092">
    <property type="entry name" value="SUGAR NUCLEOTIDE EPIMERASE RELATED"/>
    <property type="match status" value="1"/>
</dbReference>
<sequence length="299" mass="32522">MKNILITGGSGLIGKKITKLLEKNGHQVAWLSRTPSKNSQKSFAWDVEAGTLDEKAIRWADGIIHLAGEGVADKRWTTERKKAILQSRTHSSELLFRAIEKSDKKPESFVSASAVGYYGFDTGEQLVDEEAPAGTDFLAQVVIAWEDSSKKVADLGIRTVLLRIGIVLDSGGGALKEMMGPPVAAPLGKGTQWMSWIQVEDLAKMFVFAVENESLKGIYNAVAPKPVTNRDLTQKAAKKIGKPFLGIGVPAFGLKLLLGEMAQMVIGGNRVSSRKIQEAGFNFQYPNLAEALEKTYSKD</sequence>
<protein>
    <recommendedName>
        <fullName evidence="6">TIGR01777 family protein</fullName>
    </recommendedName>
</protein>
<evidence type="ECO:0000313" key="4">
    <source>
        <dbReference type="EMBL" id="SDY49780.1"/>
    </source>
</evidence>
<dbReference type="PANTHER" id="PTHR11092:SF0">
    <property type="entry name" value="EPIMERASE FAMILY PROTEIN SDR39U1"/>
    <property type="match status" value="1"/>
</dbReference>
<organism evidence="4 5">
    <name type="scientific">Rhodonellum ikkaensis</name>
    <dbReference type="NCBI Taxonomy" id="336829"/>
    <lineage>
        <taxon>Bacteria</taxon>
        <taxon>Pseudomonadati</taxon>
        <taxon>Bacteroidota</taxon>
        <taxon>Cytophagia</taxon>
        <taxon>Cytophagales</taxon>
        <taxon>Cytophagaceae</taxon>
        <taxon>Rhodonellum</taxon>
    </lineage>
</organism>
<dbReference type="InterPro" id="IPR001509">
    <property type="entry name" value="Epimerase_deHydtase"/>
</dbReference>
<evidence type="ECO:0008006" key="6">
    <source>
        <dbReference type="Google" id="ProtNLM"/>
    </source>
</evidence>
<name>A0A1H3KC88_9BACT</name>
<gene>
    <name evidence="4" type="ORF">SAMN05444412_101334</name>
</gene>
<proteinExistence type="inferred from homology"/>